<dbReference type="Proteomes" id="UP000070700">
    <property type="component" value="Unassembled WGS sequence"/>
</dbReference>
<organism evidence="2 3">
    <name type="scientific">Mollisia scopiformis</name>
    <name type="common">Conifer needle endophyte fungus</name>
    <name type="synonym">Phialocephala scopiformis</name>
    <dbReference type="NCBI Taxonomy" id="149040"/>
    <lineage>
        <taxon>Eukaryota</taxon>
        <taxon>Fungi</taxon>
        <taxon>Dikarya</taxon>
        <taxon>Ascomycota</taxon>
        <taxon>Pezizomycotina</taxon>
        <taxon>Leotiomycetes</taxon>
        <taxon>Helotiales</taxon>
        <taxon>Mollisiaceae</taxon>
        <taxon>Mollisia</taxon>
    </lineage>
</organism>
<protein>
    <submittedName>
        <fullName evidence="2">Uncharacterized protein</fullName>
    </submittedName>
</protein>
<dbReference type="EMBL" id="KQ947413">
    <property type="protein sequence ID" value="KUJ18187.1"/>
    <property type="molecule type" value="Genomic_DNA"/>
</dbReference>
<reference evidence="2 3" key="1">
    <citation type="submission" date="2015-10" db="EMBL/GenBank/DDBJ databases">
        <title>Full genome of DAOMC 229536 Phialocephala scopiformis, a fungal endophyte of spruce producing the potent anti-insectan compound rugulosin.</title>
        <authorList>
            <consortium name="DOE Joint Genome Institute"/>
            <person name="Walker A.K."/>
            <person name="Frasz S.L."/>
            <person name="Seifert K.A."/>
            <person name="Miller J.D."/>
            <person name="Mondo S.J."/>
            <person name="Labutti K."/>
            <person name="Lipzen A."/>
            <person name="Dockter R."/>
            <person name="Kennedy M."/>
            <person name="Grigoriev I.V."/>
            <person name="Spatafora J.W."/>
        </authorList>
    </citation>
    <scope>NUCLEOTIDE SEQUENCE [LARGE SCALE GENOMIC DNA]</scope>
    <source>
        <strain evidence="2 3">CBS 120377</strain>
    </source>
</reference>
<evidence type="ECO:0000313" key="3">
    <source>
        <dbReference type="Proteomes" id="UP000070700"/>
    </source>
</evidence>
<dbReference type="RefSeq" id="XP_018072542.1">
    <property type="nucleotide sequence ID" value="XM_018213039.1"/>
</dbReference>
<sequence>MTLAINRRRWGEEMKKRAGETRVVVVEEERIELSSELATRPGKRVKPLHLLGKARPGMGRRGEAIERVGEMWVGVSVGAKRRETRAVQMEWTRGSGRREQRGDTGSGGAGGSAIQSTSSRCPQKRSRWEWMRESGRGQRIPAVEEVMQPNLWYATAHYTFTIHGIGCLPLCSRWKVFEMRDARCAQKHSTEDDRY</sequence>
<feature type="region of interest" description="Disordered" evidence="1">
    <location>
        <begin position="90"/>
        <end position="127"/>
    </location>
</feature>
<keyword evidence="3" id="KW-1185">Reference proteome</keyword>
<dbReference type="KEGG" id="psco:LY89DRAFT_668369"/>
<evidence type="ECO:0000256" key="1">
    <source>
        <dbReference type="SAM" id="MobiDB-lite"/>
    </source>
</evidence>
<dbReference type="InParanoid" id="A0A194XEK5"/>
<gene>
    <name evidence="2" type="ORF">LY89DRAFT_668369</name>
</gene>
<dbReference type="GeneID" id="28822765"/>
<name>A0A194XEK5_MOLSC</name>
<evidence type="ECO:0000313" key="2">
    <source>
        <dbReference type="EMBL" id="KUJ18187.1"/>
    </source>
</evidence>
<proteinExistence type="predicted"/>
<accession>A0A194XEK5</accession>
<dbReference type="AlphaFoldDB" id="A0A194XEK5"/>